<dbReference type="AlphaFoldDB" id="A0A7X9DK43"/>
<dbReference type="InterPro" id="IPR002797">
    <property type="entry name" value="Polysacc_synth"/>
</dbReference>
<comment type="caution">
    <text evidence="7">The sequence shown here is derived from an EMBL/GenBank/DDBJ whole genome shotgun (WGS) entry which is preliminary data.</text>
</comment>
<evidence type="ECO:0000256" key="4">
    <source>
        <dbReference type="ARBA" id="ARBA00022989"/>
    </source>
</evidence>
<organism evidence="7 8">
    <name type="scientific">candidate division WWE3 bacterium</name>
    <dbReference type="NCBI Taxonomy" id="2053526"/>
    <lineage>
        <taxon>Bacteria</taxon>
        <taxon>Katanobacteria</taxon>
    </lineage>
</organism>
<evidence type="ECO:0000256" key="1">
    <source>
        <dbReference type="ARBA" id="ARBA00004651"/>
    </source>
</evidence>
<dbReference type="PANTHER" id="PTHR30250:SF11">
    <property type="entry name" value="O-ANTIGEN TRANSPORTER-RELATED"/>
    <property type="match status" value="1"/>
</dbReference>
<dbReference type="EMBL" id="JAAZNL010000016">
    <property type="protein sequence ID" value="NMB69886.1"/>
    <property type="molecule type" value="Genomic_DNA"/>
</dbReference>
<dbReference type="GO" id="GO:0005886">
    <property type="term" value="C:plasma membrane"/>
    <property type="evidence" value="ECO:0007669"/>
    <property type="project" value="UniProtKB-SubCell"/>
</dbReference>
<dbReference type="Proteomes" id="UP000526033">
    <property type="component" value="Unassembled WGS sequence"/>
</dbReference>
<feature type="transmembrane region" description="Helical" evidence="6">
    <location>
        <begin position="117"/>
        <end position="135"/>
    </location>
</feature>
<feature type="transmembrane region" description="Helical" evidence="6">
    <location>
        <begin position="147"/>
        <end position="165"/>
    </location>
</feature>
<feature type="transmembrane region" description="Helical" evidence="6">
    <location>
        <begin position="261"/>
        <end position="281"/>
    </location>
</feature>
<accession>A0A7X9DK43</accession>
<feature type="transmembrane region" description="Helical" evidence="6">
    <location>
        <begin position="91"/>
        <end position="111"/>
    </location>
</feature>
<reference evidence="7 8" key="1">
    <citation type="journal article" date="2020" name="Biotechnol. Biofuels">
        <title>New insights from the biogas microbiome by comprehensive genome-resolved metagenomics of nearly 1600 species originating from multiple anaerobic digesters.</title>
        <authorList>
            <person name="Campanaro S."/>
            <person name="Treu L."/>
            <person name="Rodriguez-R L.M."/>
            <person name="Kovalovszki A."/>
            <person name="Ziels R.M."/>
            <person name="Maus I."/>
            <person name="Zhu X."/>
            <person name="Kougias P.G."/>
            <person name="Basile A."/>
            <person name="Luo G."/>
            <person name="Schluter A."/>
            <person name="Konstantinidis K.T."/>
            <person name="Angelidaki I."/>
        </authorList>
    </citation>
    <scope>NUCLEOTIDE SEQUENCE [LARGE SCALE GENOMIC DNA]</scope>
    <source>
        <strain evidence="7">AS27yjCOA_165</strain>
    </source>
</reference>
<feature type="transmembrane region" description="Helical" evidence="6">
    <location>
        <begin position="171"/>
        <end position="194"/>
    </location>
</feature>
<keyword evidence="2" id="KW-1003">Cell membrane</keyword>
<evidence type="ECO:0000256" key="6">
    <source>
        <dbReference type="SAM" id="Phobius"/>
    </source>
</evidence>
<keyword evidence="5 6" id="KW-0472">Membrane</keyword>
<feature type="transmembrane region" description="Helical" evidence="6">
    <location>
        <begin position="302"/>
        <end position="325"/>
    </location>
</feature>
<feature type="transmembrane region" description="Helical" evidence="6">
    <location>
        <begin position="214"/>
        <end position="232"/>
    </location>
</feature>
<dbReference type="InterPro" id="IPR050833">
    <property type="entry name" value="Poly_Biosynth_Transport"/>
</dbReference>
<sequence length="424" mass="48019">MDSVFTTKKIAYNTIFQLVGKVVSMGITVLVTVVVARYFGRSAYGEFSLMQNWPALFFIIVDFGFNAVAVKEISQNWSDAGKYFMTILRMRLAFSVVLIVLLTLLLVLFPYSGYLKTGIALSLFLILTQGLYATGNIIFQSKLRYDLSTYAYLTGYIAILFLTYMCVRFNLGVIAVSLSYVIGGLLTFVFMAFFIRHTYPDIKYIFDIKIAKDLIIKALPLGLMFLFSQISFKSDSILLSVLPIPSFLHLNNNDAVAIYSLPYKIFEVALVVPTFFMNSMYPVFISKYKQGPKDLAYVFKRALFFLILVSIFGSLAGITLAPYIINILGGSAFNLSANVLRILMAGLLIYFLTQPLSWLLVTLGNQKVLPKIYLVSALFNVFLNFLFIPKYGFYASSVITHLSEFIILILLFYNARKTWREKYA</sequence>
<gene>
    <name evidence="7" type="ORF">GYA27_01635</name>
</gene>
<evidence type="ECO:0000256" key="2">
    <source>
        <dbReference type="ARBA" id="ARBA00022475"/>
    </source>
</evidence>
<dbReference type="PANTHER" id="PTHR30250">
    <property type="entry name" value="PST FAMILY PREDICTED COLANIC ACID TRANSPORTER"/>
    <property type="match status" value="1"/>
</dbReference>
<feature type="transmembrane region" description="Helical" evidence="6">
    <location>
        <begin position="393"/>
        <end position="413"/>
    </location>
</feature>
<evidence type="ECO:0000256" key="3">
    <source>
        <dbReference type="ARBA" id="ARBA00022692"/>
    </source>
</evidence>
<evidence type="ECO:0000256" key="5">
    <source>
        <dbReference type="ARBA" id="ARBA00023136"/>
    </source>
</evidence>
<name>A0A7X9DK43_UNCKA</name>
<keyword evidence="4 6" id="KW-1133">Transmembrane helix</keyword>
<evidence type="ECO:0000313" key="8">
    <source>
        <dbReference type="Proteomes" id="UP000526033"/>
    </source>
</evidence>
<feature type="transmembrane region" description="Helical" evidence="6">
    <location>
        <begin position="337"/>
        <end position="361"/>
    </location>
</feature>
<feature type="transmembrane region" description="Helical" evidence="6">
    <location>
        <begin position="18"/>
        <end position="40"/>
    </location>
</feature>
<protein>
    <submittedName>
        <fullName evidence="7">Flippase</fullName>
    </submittedName>
</protein>
<feature type="transmembrane region" description="Helical" evidence="6">
    <location>
        <begin position="368"/>
        <end position="387"/>
    </location>
</feature>
<dbReference type="CDD" id="cd13128">
    <property type="entry name" value="MATE_Wzx_like"/>
    <property type="match status" value="1"/>
</dbReference>
<comment type="subcellular location">
    <subcellularLocation>
        <location evidence="1">Cell membrane</location>
        <topology evidence="1">Multi-pass membrane protein</topology>
    </subcellularLocation>
</comment>
<keyword evidence="3 6" id="KW-0812">Transmembrane</keyword>
<proteinExistence type="predicted"/>
<dbReference type="Pfam" id="PF01943">
    <property type="entry name" value="Polysacc_synt"/>
    <property type="match status" value="1"/>
</dbReference>
<evidence type="ECO:0000313" key="7">
    <source>
        <dbReference type="EMBL" id="NMB69886.1"/>
    </source>
</evidence>
<feature type="transmembrane region" description="Helical" evidence="6">
    <location>
        <begin position="52"/>
        <end position="70"/>
    </location>
</feature>